<protein>
    <recommendedName>
        <fullName evidence="5">Glycosyltransferase subfamily 4-like N-terminal domain-containing protein</fullName>
    </recommendedName>
</protein>
<evidence type="ECO:0000313" key="3">
    <source>
        <dbReference type="EMBL" id="ARN79950.1"/>
    </source>
</evidence>
<evidence type="ECO:0008006" key="5">
    <source>
        <dbReference type="Google" id="ProtNLM"/>
    </source>
</evidence>
<proteinExistence type="predicted"/>
<organism evidence="3 4">
    <name type="scientific">Methylocystis bryophila</name>
    <dbReference type="NCBI Taxonomy" id="655015"/>
    <lineage>
        <taxon>Bacteria</taxon>
        <taxon>Pseudomonadati</taxon>
        <taxon>Pseudomonadota</taxon>
        <taxon>Alphaproteobacteria</taxon>
        <taxon>Hyphomicrobiales</taxon>
        <taxon>Methylocystaceae</taxon>
        <taxon>Methylocystis</taxon>
    </lineage>
</organism>
<dbReference type="STRING" id="655015.B1812_01405"/>
<reference evidence="3 4" key="1">
    <citation type="submission" date="2017-02" db="EMBL/GenBank/DDBJ databases">
        <authorList>
            <person name="Peterson S.W."/>
        </authorList>
    </citation>
    <scope>NUCLEOTIDE SEQUENCE [LARGE SCALE GENOMIC DNA]</scope>
    <source>
        <strain evidence="3 4">S285</strain>
    </source>
</reference>
<feature type="domain" description="Glycosyltransferase subfamily 4-like N-terminal" evidence="2">
    <location>
        <begin position="23"/>
        <end position="178"/>
    </location>
</feature>
<accession>A0A1W6MQR5</accession>
<dbReference type="SUPFAM" id="SSF53756">
    <property type="entry name" value="UDP-Glycosyltransferase/glycogen phosphorylase"/>
    <property type="match status" value="1"/>
</dbReference>
<dbReference type="GO" id="GO:0016757">
    <property type="term" value="F:glycosyltransferase activity"/>
    <property type="evidence" value="ECO:0007669"/>
    <property type="project" value="InterPro"/>
</dbReference>
<dbReference type="PANTHER" id="PTHR12526">
    <property type="entry name" value="GLYCOSYLTRANSFERASE"/>
    <property type="match status" value="1"/>
</dbReference>
<dbReference type="Proteomes" id="UP000193978">
    <property type="component" value="Chromosome"/>
</dbReference>
<feature type="domain" description="Glycosyl transferase family 1" evidence="1">
    <location>
        <begin position="210"/>
        <end position="382"/>
    </location>
</feature>
<dbReference type="EMBL" id="CP019948">
    <property type="protein sequence ID" value="ARN79950.1"/>
    <property type="molecule type" value="Genomic_DNA"/>
</dbReference>
<name>A0A1W6MQR5_9HYPH</name>
<dbReference type="OrthoDB" id="185319at2"/>
<dbReference type="Pfam" id="PF00534">
    <property type="entry name" value="Glycos_transf_1"/>
    <property type="match status" value="1"/>
</dbReference>
<gene>
    <name evidence="3" type="ORF">B1812_01405</name>
</gene>
<dbReference type="KEGG" id="mbry:B1812_01405"/>
<dbReference type="RefSeq" id="WP_085770003.1">
    <property type="nucleotide sequence ID" value="NZ_AP027149.1"/>
</dbReference>
<sequence>MTILYISQNGVTDHIGRSQVAPYVMGLARLGYDIHVLSAEKPDREDLVSRYAQEFDASGVAWTRVPYQNKPRYLGQARTQWELRAAARRIARMDRVELVHCRSFPPALIGWELKRDFGVKFIFDFRDFYADGGIAKASGLQKLLSHGMKRVEGPMIRAADKIVCLTERAASLLAEFYLWDRPDPASHFQVVPCCADFRHFDPAAVSEADKRRVRKRAGLTENDFVLIYLGSLGPDYLLPQMMALFAQVLAARPNAKFLFLANNGEELVGKACTAQHIPRDRIAFVSADRDEVPAFLCIADLSVIFIRADLSKAGCSPTKLAELFACNVPVIANTGVGDMDRIIDHERNGSAIVADFSEPTLRAAVDEALKPGVATNIRENSREFDLKAGVERYAKVYAELLQR</sequence>
<evidence type="ECO:0000259" key="2">
    <source>
        <dbReference type="Pfam" id="PF13579"/>
    </source>
</evidence>
<evidence type="ECO:0000313" key="4">
    <source>
        <dbReference type="Proteomes" id="UP000193978"/>
    </source>
</evidence>
<evidence type="ECO:0000259" key="1">
    <source>
        <dbReference type="Pfam" id="PF00534"/>
    </source>
</evidence>
<dbReference type="InterPro" id="IPR001296">
    <property type="entry name" value="Glyco_trans_1"/>
</dbReference>
<keyword evidence="4" id="KW-1185">Reference proteome</keyword>
<dbReference type="Pfam" id="PF13579">
    <property type="entry name" value="Glyco_trans_4_4"/>
    <property type="match status" value="1"/>
</dbReference>
<dbReference type="Gene3D" id="3.40.50.2000">
    <property type="entry name" value="Glycogen Phosphorylase B"/>
    <property type="match status" value="2"/>
</dbReference>
<dbReference type="AlphaFoldDB" id="A0A1W6MQR5"/>
<dbReference type="InterPro" id="IPR028098">
    <property type="entry name" value="Glyco_trans_4-like_N"/>
</dbReference>